<keyword evidence="5 6" id="KW-0007">Acetylation</keyword>
<feature type="binding site" evidence="6">
    <location>
        <position position="524"/>
    </location>
    <ligand>
        <name>CoA</name>
        <dbReference type="ChEBI" id="CHEBI:57287"/>
    </ligand>
</feature>
<name>A0A916TI90_9MICO</name>
<dbReference type="FunFam" id="3.40.50.12780:FF:000001">
    <property type="entry name" value="Acetyl-coenzyme A synthetase"/>
    <property type="match status" value="1"/>
</dbReference>
<gene>
    <name evidence="6 10" type="primary">acsA</name>
    <name evidence="10" type="ORF">GCM10011492_39430</name>
</gene>
<dbReference type="GO" id="GO:0005524">
    <property type="term" value="F:ATP binding"/>
    <property type="evidence" value="ECO:0007669"/>
    <property type="project" value="UniProtKB-KW"/>
</dbReference>
<dbReference type="SUPFAM" id="SSF56801">
    <property type="entry name" value="Acetyl-CoA synthetase-like"/>
    <property type="match status" value="1"/>
</dbReference>
<dbReference type="InterPro" id="IPR000873">
    <property type="entry name" value="AMP-dep_synth/lig_dom"/>
</dbReference>
<dbReference type="NCBIfam" id="NF001208">
    <property type="entry name" value="PRK00174.1"/>
    <property type="match status" value="1"/>
</dbReference>
<organism evidence="10 11">
    <name type="scientific">Flexivirga endophytica</name>
    <dbReference type="NCBI Taxonomy" id="1849103"/>
    <lineage>
        <taxon>Bacteria</taxon>
        <taxon>Bacillati</taxon>
        <taxon>Actinomycetota</taxon>
        <taxon>Actinomycetes</taxon>
        <taxon>Micrococcales</taxon>
        <taxon>Dermacoccaceae</taxon>
        <taxon>Flexivirga</taxon>
    </lineage>
</organism>
<dbReference type="Proteomes" id="UP000636793">
    <property type="component" value="Unassembled WGS sequence"/>
</dbReference>
<evidence type="ECO:0000259" key="9">
    <source>
        <dbReference type="Pfam" id="PF16177"/>
    </source>
</evidence>
<keyword evidence="6" id="KW-0479">Metal-binding</keyword>
<dbReference type="Gene3D" id="3.30.300.30">
    <property type="match status" value="1"/>
</dbReference>
<feature type="binding site" evidence="6">
    <location>
        <position position="527"/>
    </location>
    <ligand>
        <name>ATP</name>
        <dbReference type="ChEBI" id="CHEBI:30616"/>
    </ligand>
</feature>
<keyword evidence="4 6" id="KW-0067">ATP-binding</keyword>
<dbReference type="InterPro" id="IPR045851">
    <property type="entry name" value="AMP-bd_C_sf"/>
</dbReference>
<reference evidence="10" key="2">
    <citation type="submission" date="2020-09" db="EMBL/GenBank/DDBJ databases">
        <authorList>
            <person name="Sun Q."/>
            <person name="Zhou Y."/>
        </authorList>
    </citation>
    <scope>NUCLEOTIDE SEQUENCE</scope>
    <source>
        <strain evidence="10">CGMCC 1.15085</strain>
    </source>
</reference>
<keyword evidence="3 6" id="KW-0547">Nucleotide-binding</keyword>
<feature type="binding site" evidence="6">
    <location>
        <position position="540"/>
    </location>
    <ligand>
        <name>Mg(2+)</name>
        <dbReference type="ChEBI" id="CHEBI:18420"/>
    </ligand>
</feature>
<comment type="cofactor">
    <cofactor evidence="6">
        <name>Mg(2+)</name>
        <dbReference type="ChEBI" id="CHEBI:18420"/>
    </cofactor>
</comment>
<dbReference type="GO" id="GO:0016208">
    <property type="term" value="F:AMP binding"/>
    <property type="evidence" value="ECO:0007669"/>
    <property type="project" value="InterPro"/>
</dbReference>
<feature type="binding site" evidence="6">
    <location>
        <position position="501"/>
    </location>
    <ligand>
        <name>ATP</name>
        <dbReference type="ChEBI" id="CHEBI:30616"/>
    </ligand>
</feature>
<keyword evidence="6" id="KW-0460">Magnesium</keyword>
<protein>
    <recommendedName>
        <fullName evidence="6">Acetyl-coenzyme A synthetase</fullName>
        <shortName evidence="6">AcCoA synthetase</shortName>
        <shortName evidence="6">Acs</shortName>
        <ecNumber evidence="6">6.2.1.1</ecNumber>
    </recommendedName>
    <alternativeName>
        <fullName evidence="6">Acetate--CoA ligase</fullName>
    </alternativeName>
    <alternativeName>
        <fullName evidence="6">Acyl-activating enzyme</fullName>
    </alternativeName>
</protein>
<dbReference type="EMBL" id="BMHI01000006">
    <property type="protein sequence ID" value="GGB44452.1"/>
    <property type="molecule type" value="Genomic_DNA"/>
</dbReference>
<evidence type="ECO:0000313" key="10">
    <source>
        <dbReference type="EMBL" id="GGB44452.1"/>
    </source>
</evidence>
<feature type="binding site" evidence="6">
    <location>
        <position position="543"/>
    </location>
    <ligand>
        <name>Mg(2+)</name>
        <dbReference type="ChEBI" id="CHEBI:18420"/>
    </ligand>
</feature>
<dbReference type="GO" id="GO:0019427">
    <property type="term" value="P:acetyl-CoA biosynthetic process from acetate"/>
    <property type="evidence" value="ECO:0007669"/>
    <property type="project" value="UniProtKB-UniRule"/>
</dbReference>
<evidence type="ECO:0000256" key="4">
    <source>
        <dbReference type="ARBA" id="ARBA00022840"/>
    </source>
</evidence>
<dbReference type="CDD" id="cd05966">
    <property type="entry name" value="ACS"/>
    <property type="match status" value="1"/>
</dbReference>
<evidence type="ECO:0000259" key="8">
    <source>
        <dbReference type="Pfam" id="PF13193"/>
    </source>
</evidence>
<dbReference type="InterPro" id="IPR025110">
    <property type="entry name" value="AMP-bd_C"/>
</dbReference>
<feature type="domain" description="AMP-dependent synthetase/ligase" evidence="7">
    <location>
        <begin position="90"/>
        <end position="471"/>
    </location>
</feature>
<dbReference type="Pfam" id="PF00501">
    <property type="entry name" value="AMP-binding"/>
    <property type="match status" value="1"/>
</dbReference>
<feature type="binding site" evidence="6">
    <location>
        <begin position="412"/>
        <end position="417"/>
    </location>
    <ligand>
        <name>ATP</name>
        <dbReference type="ChEBI" id="CHEBI:30616"/>
    </ligand>
</feature>
<comment type="PTM">
    <text evidence="6">Acetylated. Deacetylation by the SIR2-homolog deacetylase activates the enzyme.</text>
</comment>
<dbReference type="AlphaFoldDB" id="A0A916TI90"/>
<dbReference type="PROSITE" id="PS00455">
    <property type="entry name" value="AMP_BINDING"/>
    <property type="match status" value="1"/>
</dbReference>
<reference evidence="10" key="1">
    <citation type="journal article" date="2014" name="Int. J. Syst. Evol. Microbiol.">
        <title>Complete genome sequence of Corynebacterium casei LMG S-19264T (=DSM 44701T), isolated from a smear-ripened cheese.</title>
        <authorList>
            <consortium name="US DOE Joint Genome Institute (JGI-PGF)"/>
            <person name="Walter F."/>
            <person name="Albersmeier A."/>
            <person name="Kalinowski J."/>
            <person name="Ruckert C."/>
        </authorList>
    </citation>
    <scope>NUCLEOTIDE SEQUENCE</scope>
    <source>
        <strain evidence="10">CGMCC 1.15085</strain>
    </source>
</reference>
<dbReference type="EC" id="6.2.1.1" evidence="6"/>
<feature type="domain" description="Acetyl-coenzyme A synthetase N-terminal" evidence="9">
    <location>
        <begin position="31"/>
        <end position="83"/>
    </location>
</feature>
<proteinExistence type="inferred from homology"/>
<dbReference type="HAMAP" id="MF_01123">
    <property type="entry name" value="Ac_CoA_synth"/>
    <property type="match status" value="1"/>
</dbReference>
<comment type="caution">
    <text evidence="6">Lacks conserved residue(s) required for the propagation of feature annotation.</text>
</comment>
<comment type="function">
    <text evidence="6">Catalyzes the conversion of acetate into acetyl-CoA (AcCoA), an essential intermediate at the junction of anabolic and catabolic pathways. AcsA undergoes a two-step reaction. In the first half reaction, AcsA combines acetate with ATP to form acetyl-adenylate (AcAMP) intermediate. In the second half reaction, it can then transfer the acetyl group from AcAMP to the sulfhydryl group of CoA, forming the product AcCoA.</text>
</comment>
<feature type="binding site" evidence="6">
    <location>
        <position position="312"/>
    </location>
    <ligand>
        <name>CoA</name>
        <dbReference type="ChEBI" id="CHEBI:57287"/>
    </ligand>
</feature>
<dbReference type="GO" id="GO:0046872">
    <property type="term" value="F:metal ion binding"/>
    <property type="evidence" value="ECO:0007669"/>
    <property type="project" value="UniProtKB-KW"/>
</dbReference>
<dbReference type="GO" id="GO:0005829">
    <property type="term" value="C:cytosol"/>
    <property type="evidence" value="ECO:0007669"/>
    <property type="project" value="TreeGrafter"/>
</dbReference>
<evidence type="ECO:0000259" key="7">
    <source>
        <dbReference type="Pfam" id="PF00501"/>
    </source>
</evidence>
<evidence type="ECO:0000256" key="1">
    <source>
        <dbReference type="ARBA" id="ARBA00006432"/>
    </source>
</evidence>
<comment type="catalytic activity">
    <reaction evidence="6">
        <text>acetate + ATP + CoA = acetyl-CoA + AMP + diphosphate</text>
        <dbReference type="Rhea" id="RHEA:23176"/>
        <dbReference type="ChEBI" id="CHEBI:30089"/>
        <dbReference type="ChEBI" id="CHEBI:30616"/>
        <dbReference type="ChEBI" id="CHEBI:33019"/>
        <dbReference type="ChEBI" id="CHEBI:57287"/>
        <dbReference type="ChEBI" id="CHEBI:57288"/>
        <dbReference type="ChEBI" id="CHEBI:456215"/>
        <dbReference type="EC" id="6.2.1.1"/>
    </reaction>
</comment>
<sequence>MSQTTLSNLLHETRRFDPPADLAASANLKADAYAAADADRLGFWAAQAERITWDTPFTEVLDWSNPPFAKWFVGGKLNAAYNCLDRHVEAGNGDRVAYYFEGEPGDTRTITYSQLKDEVCQAANALIELGVKAGDRIAIYLPMIPETVVAMLACARLGAPHTVVFGGFSAAALRDRIIDCQAEIVITADGGNRKGKPSALKPAVDEAVKECPDVRNVLVVKRTGQDVDWTDGRDLWWDDVLGKQSTEHTPEAFDAEHPLYVMYTSGTTGKPKGILHTTGGYLVGTSYTHWSVFDIKPETDVYWTAADIGWVTGHSYIVYGPLANGTTSIMYEGTPDTPHPGRWWEIVEKYKATILYCAPTAIRTFMKVGAEIPAKNDLTSLRLIGSVGEPINPEAYVWYRDTIGGGKTPVVDTWWQTETGMIMISPLPGVTSGKPGSAMNALPGVVADVVDDAGESVPNGSGGYLVLKEPWPAMLRTIWGDDDRYVDTYWSRFKGVYFAGDGAKKDEDGDLWVLGRVDDVMNVSGHRLSTTEIESALVSHPKVAEAAVVGASDVTTGQAVVAFVILRASADGGGDVADDLRRHVSSQIGAIARPRSILVVSELPKTRSGKIMRRLLRDVAEDREVGDVSTLADDSVMGAITEGMQPARLP</sequence>
<dbReference type="RefSeq" id="WP_188838771.1">
    <property type="nucleotide sequence ID" value="NZ_BMHI01000006.1"/>
</dbReference>
<dbReference type="PANTHER" id="PTHR24095">
    <property type="entry name" value="ACETYL-COENZYME A SYNTHETASE"/>
    <property type="match status" value="1"/>
</dbReference>
<evidence type="ECO:0000256" key="6">
    <source>
        <dbReference type="HAMAP-Rule" id="MF_01123"/>
    </source>
</evidence>
<feature type="domain" description="AMP-binding enzyme C-terminal" evidence="8">
    <location>
        <begin position="532"/>
        <end position="610"/>
    </location>
</feature>
<comment type="caution">
    <text evidence="10">The sequence shown here is derived from an EMBL/GenBank/DDBJ whole genome shotgun (WGS) entry which is preliminary data.</text>
</comment>
<keyword evidence="11" id="KW-1185">Reference proteome</keyword>
<feature type="binding site" evidence="6">
    <location>
        <begin position="388"/>
        <end position="390"/>
    </location>
    <ligand>
        <name>ATP</name>
        <dbReference type="ChEBI" id="CHEBI:30616"/>
    </ligand>
</feature>
<dbReference type="PANTHER" id="PTHR24095:SF14">
    <property type="entry name" value="ACETYL-COENZYME A SYNTHETASE 1"/>
    <property type="match status" value="1"/>
</dbReference>
<dbReference type="NCBIfam" id="TIGR02188">
    <property type="entry name" value="Ac_CoA_lig_AcsA"/>
    <property type="match status" value="1"/>
</dbReference>
<evidence type="ECO:0000256" key="2">
    <source>
        <dbReference type="ARBA" id="ARBA00022598"/>
    </source>
</evidence>
<feature type="binding site" evidence="6">
    <location>
        <position position="538"/>
    </location>
    <ligand>
        <name>Mg(2+)</name>
        <dbReference type="ChEBI" id="CHEBI:18420"/>
    </ligand>
</feature>
<evidence type="ECO:0000256" key="3">
    <source>
        <dbReference type="ARBA" id="ARBA00022741"/>
    </source>
</evidence>
<accession>A0A916TI90</accession>
<evidence type="ECO:0000313" key="11">
    <source>
        <dbReference type="Proteomes" id="UP000636793"/>
    </source>
</evidence>
<dbReference type="Pfam" id="PF13193">
    <property type="entry name" value="AMP-binding_C"/>
    <property type="match status" value="1"/>
</dbReference>
<comment type="similarity">
    <text evidence="1 6">Belongs to the ATP-dependent AMP-binding enzyme family.</text>
</comment>
<keyword evidence="2 6" id="KW-0436">Ligase</keyword>
<dbReference type="InterPro" id="IPR011904">
    <property type="entry name" value="Ac_CoA_lig"/>
</dbReference>
<dbReference type="InterPro" id="IPR042099">
    <property type="entry name" value="ANL_N_sf"/>
</dbReference>
<dbReference type="GO" id="GO:0003987">
    <property type="term" value="F:acetate-CoA ligase activity"/>
    <property type="evidence" value="ECO:0007669"/>
    <property type="project" value="UniProtKB-UniRule"/>
</dbReference>
<dbReference type="InterPro" id="IPR020845">
    <property type="entry name" value="AMP-binding_CS"/>
</dbReference>
<feature type="modified residue" description="N6-acetyllysine" evidence="6">
    <location>
        <position position="610"/>
    </location>
</feature>
<evidence type="ECO:0000256" key="5">
    <source>
        <dbReference type="ARBA" id="ARBA00022990"/>
    </source>
</evidence>
<dbReference type="Gene3D" id="3.40.50.12780">
    <property type="entry name" value="N-terminal domain of ligase-like"/>
    <property type="match status" value="1"/>
</dbReference>
<dbReference type="Pfam" id="PF16177">
    <property type="entry name" value="ACAS_N"/>
    <property type="match status" value="1"/>
</dbReference>
<feature type="binding site" evidence="6">
    <location>
        <position position="516"/>
    </location>
    <ligand>
        <name>ATP</name>
        <dbReference type="ChEBI" id="CHEBI:30616"/>
    </ligand>
</feature>
<feature type="binding site" evidence="6">
    <location>
        <begin position="193"/>
        <end position="196"/>
    </location>
    <ligand>
        <name>CoA</name>
        <dbReference type="ChEBI" id="CHEBI:57287"/>
    </ligand>
</feature>
<dbReference type="InterPro" id="IPR032387">
    <property type="entry name" value="ACAS_N"/>
</dbReference>